<feature type="domain" description="DUF4476" evidence="1">
    <location>
        <begin position="261"/>
        <end position="350"/>
    </location>
</feature>
<proteinExistence type="predicted"/>
<dbReference type="AlphaFoldDB" id="A0A5M6CNK4"/>
<evidence type="ECO:0000259" key="1">
    <source>
        <dbReference type="Pfam" id="PF14771"/>
    </source>
</evidence>
<dbReference type="Pfam" id="PF14771">
    <property type="entry name" value="DUF4476"/>
    <property type="match status" value="1"/>
</dbReference>
<organism evidence="2 3">
    <name type="scientific">Taibaiella lutea</name>
    <dbReference type="NCBI Taxonomy" id="2608001"/>
    <lineage>
        <taxon>Bacteria</taxon>
        <taxon>Pseudomonadati</taxon>
        <taxon>Bacteroidota</taxon>
        <taxon>Chitinophagia</taxon>
        <taxon>Chitinophagales</taxon>
        <taxon>Chitinophagaceae</taxon>
        <taxon>Taibaiella</taxon>
    </lineage>
</organism>
<evidence type="ECO:0000313" key="2">
    <source>
        <dbReference type="EMBL" id="KAA5534729.1"/>
    </source>
</evidence>
<comment type="caution">
    <text evidence="2">The sequence shown here is derived from an EMBL/GenBank/DDBJ whole genome shotgun (WGS) entry which is preliminary data.</text>
</comment>
<dbReference type="Proteomes" id="UP000323632">
    <property type="component" value="Unassembled WGS sequence"/>
</dbReference>
<dbReference type="EMBL" id="VWSH01000002">
    <property type="protein sequence ID" value="KAA5534729.1"/>
    <property type="molecule type" value="Genomic_DNA"/>
</dbReference>
<keyword evidence="3" id="KW-1185">Reference proteome</keyword>
<protein>
    <submittedName>
        <fullName evidence="2">DUF4476 domain-containing protein</fullName>
    </submittedName>
</protein>
<accession>A0A5M6CNK4</accession>
<sequence length="353" mass="39457">MTQKDEPMKKHILSILLLLAFSVNTLMAKDYAYIYIEGDKQTPFYVKLEGQMMPRLGKNYCILPNLDAGVTNIEILFQQNLFPPQKFVVKIPEGGSRGFLLKKINDRQFALYDMQQGFSLVSGNDINDDRLLPVNTAAVNVPPVTSSQVNTTETLPAFVPSAKTKSKKTKTDDAVNQAETPKERKFIPDMELNTAGGSIPPATVPVATVPVATRPGRTIEPDTDNRLAAADADEFEEDKKEAGNNTLVAPGIPNSDCKTAMSNDAFEDFATKILDQVTDDDKLKVLNKDKNRYCFTTEQVRIIANNLETQSGRYEVTKILFSRTSDQDNYPKLEALFKTNYLKEKFKEIINPK</sequence>
<gene>
    <name evidence="2" type="ORF">F0919_08950</name>
</gene>
<reference evidence="2 3" key="1">
    <citation type="submission" date="2019-09" db="EMBL/GenBank/DDBJ databases">
        <title>Genome sequence and assembly of Taibaiella sp.</title>
        <authorList>
            <person name="Chhetri G."/>
        </authorList>
    </citation>
    <scope>NUCLEOTIDE SEQUENCE [LARGE SCALE GENOMIC DNA]</scope>
    <source>
        <strain evidence="2 3">KVB11</strain>
    </source>
</reference>
<dbReference type="InterPro" id="IPR028011">
    <property type="entry name" value="DUF4476"/>
</dbReference>
<name>A0A5M6CNK4_9BACT</name>
<evidence type="ECO:0000313" key="3">
    <source>
        <dbReference type="Proteomes" id="UP000323632"/>
    </source>
</evidence>